<protein>
    <recommendedName>
        <fullName evidence="4">Cell division protein FtsL</fullName>
    </recommendedName>
</protein>
<evidence type="ECO:0000256" key="1">
    <source>
        <dbReference type="SAM" id="Phobius"/>
    </source>
</evidence>
<organism evidence="2 3">
    <name type="scientific">Haloferula helveola</name>
    <dbReference type="NCBI Taxonomy" id="490095"/>
    <lineage>
        <taxon>Bacteria</taxon>
        <taxon>Pseudomonadati</taxon>
        <taxon>Verrucomicrobiota</taxon>
        <taxon>Verrucomicrobiia</taxon>
        <taxon>Verrucomicrobiales</taxon>
        <taxon>Verrucomicrobiaceae</taxon>
        <taxon>Haloferula</taxon>
    </lineage>
</organism>
<keyword evidence="1" id="KW-1133">Transmembrane helix</keyword>
<dbReference type="Proteomes" id="UP001374893">
    <property type="component" value="Chromosome"/>
</dbReference>
<gene>
    <name evidence="2" type="ORF">HAHE_09970</name>
</gene>
<keyword evidence="1" id="KW-0472">Membrane</keyword>
<accession>A0ABN6H0L3</accession>
<keyword evidence="1" id="KW-0812">Transmembrane</keyword>
<evidence type="ECO:0000313" key="2">
    <source>
        <dbReference type="EMBL" id="BCX47089.1"/>
    </source>
</evidence>
<evidence type="ECO:0000313" key="3">
    <source>
        <dbReference type="Proteomes" id="UP001374893"/>
    </source>
</evidence>
<sequence>MNRKRSQDTQTPVAAFIALALMAIVATTGGALHAIYRNGQIKTERKIAEARERIEQHHLDIQVIDVRKERLLDRYEIRAQLELMNSSLAAVDHGVVEKVQLLAQPDPVPVAVRP</sequence>
<name>A0ABN6H0L3_9BACT</name>
<feature type="transmembrane region" description="Helical" evidence="1">
    <location>
        <begin position="12"/>
        <end position="36"/>
    </location>
</feature>
<reference evidence="2 3" key="1">
    <citation type="submission" date="2021-06" db="EMBL/GenBank/DDBJ databases">
        <title>Complete genome of Haloferula helveola possessing various polysaccharide degrading enzymes.</title>
        <authorList>
            <person name="Takami H."/>
            <person name="Huang C."/>
            <person name="Hamasaki K."/>
        </authorList>
    </citation>
    <scope>NUCLEOTIDE SEQUENCE [LARGE SCALE GENOMIC DNA]</scope>
    <source>
        <strain evidence="2 3">CN-1</strain>
    </source>
</reference>
<keyword evidence="3" id="KW-1185">Reference proteome</keyword>
<proteinExistence type="predicted"/>
<dbReference type="EMBL" id="AP024702">
    <property type="protein sequence ID" value="BCX47089.1"/>
    <property type="molecule type" value="Genomic_DNA"/>
</dbReference>
<dbReference type="RefSeq" id="WP_338689109.1">
    <property type="nucleotide sequence ID" value="NZ_AP024702.1"/>
</dbReference>
<evidence type="ECO:0008006" key="4">
    <source>
        <dbReference type="Google" id="ProtNLM"/>
    </source>
</evidence>